<evidence type="ECO:0000313" key="1">
    <source>
        <dbReference type="EMBL" id="SEO90384.1"/>
    </source>
</evidence>
<name>A0A1H8TIJ9_9RHOB</name>
<keyword evidence="2" id="KW-1185">Reference proteome</keyword>
<dbReference type="Proteomes" id="UP000198893">
    <property type="component" value="Unassembled WGS sequence"/>
</dbReference>
<dbReference type="EMBL" id="FODS01000015">
    <property type="protein sequence ID" value="SEO90384.1"/>
    <property type="molecule type" value="Genomic_DNA"/>
</dbReference>
<sequence length="76" mass="7699">MWRLVVSICVAAPDGPACVSGLHPGTMASFAVCADAAVVTTDVMRAAAQRDGSEILSLNTRCIPLNAVRAGSGGLQ</sequence>
<dbReference type="RefSeq" id="WP_093119082.1">
    <property type="nucleotide sequence ID" value="NZ_FODS01000015.1"/>
</dbReference>
<proteinExistence type="predicted"/>
<evidence type="ECO:0000313" key="2">
    <source>
        <dbReference type="Proteomes" id="UP000198893"/>
    </source>
</evidence>
<accession>A0A1H8TIJ9</accession>
<dbReference type="STRING" id="569882.SAMN04490248_115102"/>
<organism evidence="1 2">
    <name type="scientific">Salinihabitans flavidus</name>
    <dbReference type="NCBI Taxonomy" id="569882"/>
    <lineage>
        <taxon>Bacteria</taxon>
        <taxon>Pseudomonadati</taxon>
        <taxon>Pseudomonadota</taxon>
        <taxon>Alphaproteobacteria</taxon>
        <taxon>Rhodobacterales</taxon>
        <taxon>Roseobacteraceae</taxon>
        <taxon>Salinihabitans</taxon>
    </lineage>
</organism>
<protein>
    <submittedName>
        <fullName evidence="1">Uncharacterized protein</fullName>
    </submittedName>
</protein>
<gene>
    <name evidence="1" type="ORF">SAMN04490248_115102</name>
</gene>
<reference evidence="1 2" key="1">
    <citation type="submission" date="2016-10" db="EMBL/GenBank/DDBJ databases">
        <authorList>
            <person name="de Groot N.N."/>
        </authorList>
    </citation>
    <scope>NUCLEOTIDE SEQUENCE [LARGE SCALE GENOMIC DNA]</scope>
    <source>
        <strain evidence="1 2">DSM 27842</strain>
    </source>
</reference>
<dbReference type="AlphaFoldDB" id="A0A1H8TIJ9"/>